<comment type="similarity">
    <text evidence="1">Belongs to the round spermatid basic protein 1 family.</text>
</comment>
<evidence type="ECO:0008006" key="5">
    <source>
        <dbReference type="Google" id="ProtNLM"/>
    </source>
</evidence>
<sequence length="717" mass="80631">MAEEESVESRNDENKDNIFEIMQKQPAFAAAPIVTEDKTPENCIVNTETNYEKSGFRNLPGLQIARAVSHVSNDDENKHSPETASSPSVEAKRQKLTISPSSSTHDLCTSPETGKRKRIHHDYRRLSNSGYLDDYVRTERRFSSTGESDASVSPSPPKSKPPIPTVKIKLIPQKDDVFARNGTRVKVSGKKRIVNNCGVQVNLRRRTENKGIQVYFDEKTVNNGSFNSKLSSSFSVISSPCKHRGVSRGTQTLDTNSASSPSCMIDAMKNVKTYSPQTYEMCKSSVTVISDQSPLSHLKYKNYMHLERCPNGGALVLHMYQNEIDSLSPEHMQELVTEYFDFVYGEQPEGVANCVMGIVHNAFNYMPDLLNYLNDNYPNLSVKSGVLGKSDIESMTMSKYMEQVYKTYQSGTYRSGPLLQISLVGTVHEEVGDFFPDILDMFEQNPFLKAVLPWGERAICAGIPRNRSNDGPILWTRPGEQVVPTADMPKSPFKRKRGMNELKNLSYLPRASEPREVLVEDRTRCHADHVGHGFDRKTTAAVGVLQAVKAPGEQQLEDRIVKDVICFHPGDFVQLTEKLQLDLHEPPVSQCVTWVEDAKLNQLRREGARYARIRLRDNDIYFIPRNVIHQFKTVSAVTSVAWHIRLSSYYPEFQDDSSISETSADEEMKECPENAGEIKRKVEDVAEGDLSRSEEVGVKTEAEIKPEPAQPEENSVS</sequence>
<feature type="region of interest" description="Disordered" evidence="2">
    <location>
        <begin position="70"/>
        <end position="122"/>
    </location>
</feature>
<keyword evidence="4" id="KW-1185">Reference proteome</keyword>
<feature type="compositionally biased region" description="Basic and acidic residues" evidence="2">
    <location>
        <begin position="669"/>
        <end position="706"/>
    </location>
</feature>
<feature type="compositionally biased region" description="Basic and acidic residues" evidence="2">
    <location>
        <begin position="72"/>
        <end position="81"/>
    </location>
</feature>
<feature type="region of interest" description="Disordered" evidence="2">
    <location>
        <begin position="142"/>
        <end position="165"/>
    </location>
</feature>
<dbReference type="PANTHER" id="PTHR13354">
    <property type="entry name" value="ROUND SPERMATID BASIC PROTEIN 1"/>
    <property type="match status" value="1"/>
</dbReference>
<dbReference type="InterPro" id="IPR026306">
    <property type="entry name" value="RSBN1/Dpy-2/CEP530"/>
</dbReference>
<feature type="compositionally biased region" description="Polar residues" evidence="2">
    <location>
        <begin position="96"/>
        <end position="112"/>
    </location>
</feature>
<feature type="region of interest" description="Disordered" evidence="2">
    <location>
        <begin position="655"/>
        <end position="717"/>
    </location>
</feature>
<evidence type="ECO:0000313" key="3">
    <source>
        <dbReference type="EMBL" id="KAJ8301578.1"/>
    </source>
</evidence>
<feature type="compositionally biased region" description="Pro residues" evidence="2">
    <location>
        <begin position="154"/>
        <end position="164"/>
    </location>
</feature>
<dbReference type="Proteomes" id="UP001217089">
    <property type="component" value="Unassembled WGS sequence"/>
</dbReference>
<dbReference type="PANTHER" id="PTHR13354:SF11">
    <property type="entry name" value="LYSINE-SPECIFIC DEMETHYLASE 9"/>
    <property type="match status" value="1"/>
</dbReference>
<name>A0ABQ9E8A4_TEGGR</name>
<evidence type="ECO:0000313" key="4">
    <source>
        <dbReference type="Proteomes" id="UP001217089"/>
    </source>
</evidence>
<gene>
    <name evidence="3" type="ORF">KUTeg_020565</name>
</gene>
<comment type="caution">
    <text evidence="3">The sequence shown here is derived from an EMBL/GenBank/DDBJ whole genome shotgun (WGS) entry which is preliminary data.</text>
</comment>
<evidence type="ECO:0000256" key="1">
    <source>
        <dbReference type="ARBA" id="ARBA00010560"/>
    </source>
</evidence>
<organism evidence="3 4">
    <name type="scientific">Tegillarca granosa</name>
    <name type="common">Malaysian cockle</name>
    <name type="synonym">Anadara granosa</name>
    <dbReference type="NCBI Taxonomy" id="220873"/>
    <lineage>
        <taxon>Eukaryota</taxon>
        <taxon>Metazoa</taxon>
        <taxon>Spiralia</taxon>
        <taxon>Lophotrochozoa</taxon>
        <taxon>Mollusca</taxon>
        <taxon>Bivalvia</taxon>
        <taxon>Autobranchia</taxon>
        <taxon>Pteriomorphia</taxon>
        <taxon>Arcoida</taxon>
        <taxon>Arcoidea</taxon>
        <taxon>Arcidae</taxon>
        <taxon>Tegillarca</taxon>
    </lineage>
</organism>
<accession>A0ABQ9E8A4</accession>
<proteinExistence type="inferred from homology"/>
<evidence type="ECO:0000256" key="2">
    <source>
        <dbReference type="SAM" id="MobiDB-lite"/>
    </source>
</evidence>
<dbReference type="EMBL" id="JARBDR010000918">
    <property type="protein sequence ID" value="KAJ8301578.1"/>
    <property type="molecule type" value="Genomic_DNA"/>
</dbReference>
<protein>
    <recommendedName>
        <fullName evidence="5">Round spermatid basic protein 1-like protein</fullName>
    </recommendedName>
</protein>
<reference evidence="3 4" key="1">
    <citation type="submission" date="2022-12" db="EMBL/GenBank/DDBJ databases">
        <title>Chromosome-level genome of Tegillarca granosa.</title>
        <authorList>
            <person name="Kim J."/>
        </authorList>
    </citation>
    <scope>NUCLEOTIDE SEQUENCE [LARGE SCALE GENOMIC DNA]</scope>
    <source>
        <strain evidence="3">Teg-2019</strain>
        <tissue evidence="3">Adductor muscle</tissue>
    </source>
</reference>